<reference evidence="1" key="1">
    <citation type="submission" date="2023-07" db="EMBL/GenBank/DDBJ databases">
        <title>draft genome sequence of fig (Ficus carica).</title>
        <authorList>
            <person name="Takahashi T."/>
            <person name="Nishimura K."/>
        </authorList>
    </citation>
    <scope>NUCLEOTIDE SEQUENCE</scope>
</reference>
<evidence type="ECO:0000313" key="2">
    <source>
        <dbReference type="Proteomes" id="UP001187192"/>
    </source>
</evidence>
<dbReference type="EMBL" id="BTGU01000016">
    <property type="protein sequence ID" value="GMN43525.1"/>
    <property type="molecule type" value="Genomic_DNA"/>
</dbReference>
<gene>
    <name evidence="1" type="ORF">TIFTF001_012732</name>
</gene>
<evidence type="ECO:0000313" key="1">
    <source>
        <dbReference type="EMBL" id="GMN43525.1"/>
    </source>
</evidence>
<keyword evidence="2" id="KW-1185">Reference proteome</keyword>
<protein>
    <submittedName>
        <fullName evidence="1">Uncharacterized protein</fullName>
    </submittedName>
</protein>
<accession>A0AA88D3Z0</accession>
<organism evidence="1 2">
    <name type="scientific">Ficus carica</name>
    <name type="common">Common fig</name>
    <dbReference type="NCBI Taxonomy" id="3494"/>
    <lineage>
        <taxon>Eukaryota</taxon>
        <taxon>Viridiplantae</taxon>
        <taxon>Streptophyta</taxon>
        <taxon>Embryophyta</taxon>
        <taxon>Tracheophyta</taxon>
        <taxon>Spermatophyta</taxon>
        <taxon>Magnoliopsida</taxon>
        <taxon>eudicotyledons</taxon>
        <taxon>Gunneridae</taxon>
        <taxon>Pentapetalae</taxon>
        <taxon>rosids</taxon>
        <taxon>fabids</taxon>
        <taxon>Rosales</taxon>
        <taxon>Moraceae</taxon>
        <taxon>Ficeae</taxon>
        <taxon>Ficus</taxon>
    </lineage>
</organism>
<proteinExistence type="predicted"/>
<sequence>MMSENDLDLDFPMDRNLGFWCRCGRDQRANGGGSLSWRRHDEDSAGAAKRRLTHLRHRICVDSAR</sequence>
<comment type="caution">
    <text evidence="1">The sequence shown here is derived from an EMBL/GenBank/DDBJ whole genome shotgun (WGS) entry which is preliminary data.</text>
</comment>
<dbReference type="AlphaFoldDB" id="A0AA88D3Z0"/>
<name>A0AA88D3Z0_FICCA</name>
<dbReference type="Proteomes" id="UP001187192">
    <property type="component" value="Unassembled WGS sequence"/>
</dbReference>